<dbReference type="PROSITE" id="PS50887">
    <property type="entry name" value="GGDEF"/>
    <property type="match status" value="1"/>
</dbReference>
<dbReference type="InterPro" id="IPR029787">
    <property type="entry name" value="Nucleotide_cyclase"/>
</dbReference>
<dbReference type="Pfam" id="PF00563">
    <property type="entry name" value="EAL"/>
    <property type="match status" value="1"/>
</dbReference>
<accession>A0A1M7G4V7</accession>
<dbReference type="InterPro" id="IPR000160">
    <property type="entry name" value="GGDEF_dom"/>
</dbReference>
<proteinExistence type="predicted"/>
<dbReference type="InterPro" id="IPR035919">
    <property type="entry name" value="EAL_sf"/>
</dbReference>
<feature type="domain" description="EAL" evidence="1">
    <location>
        <begin position="319"/>
        <end position="579"/>
    </location>
</feature>
<evidence type="ECO:0000313" key="3">
    <source>
        <dbReference type="EMBL" id="GEN23651.1"/>
    </source>
</evidence>
<evidence type="ECO:0000259" key="1">
    <source>
        <dbReference type="PROSITE" id="PS50883"/>
    </source>
</evidence>
<dbReference type="SUPFAM" id="SSF141868">
    <property type="entry name" value="EAL domain-like"/>
    <property type="match status" value="1"/>
</dbReference>
<dbReference type="InterPro" id="IPR013656">
    <property type="entry name" value="PAS_4"/>
</dbReference>
<gene>
    <name evidence="3" type="ORF">HCU01_16000</name>
    <name evidence="4" type="ORF">SAMN05660971_02191</name>
</gene>
<dbReference type="SMART" id="SM00267">
    <property type="entry name" value="GGDEF"/>
    <property type="match status" value="1"/>
</dbReference>
<dbReference type="RefSeq" id="WP_073435235.1">
    <property type="nucleotide sequence ID" value="NZ_BJXU01000052.1"/>
</dbReference>
<evidence type="ECO:0000259" key="2">
    <source>
        <dbReference type="PROSITE" id="PS50887"/>
    </source>
</evidence>
<dbReference type="EMBL" id="BJXU01000052">
    <property type="protein sequence ID" value="GEN23651.1"/>
    <property type="molecule type" value="Genomic_DNA"/>
</dbReference>
<dbReference type="OrthoDB" id="6151881at2"/>
<protein>
    <submittedName>
        <fullName evidence="4">Diguanylate cyclase (GGDEF) domain-containing protein</fullName>
    </submittedName>
</protein>
<dbReference type="InterPro" id="IPR043128">
    <property type="entry name" value="Rev_trsase/Diguanyl_cyclase"/>
</dbReference>
<name>A0A1M7G4V7_9GAMM</name>
<reference evidence="4 5" key="1">
    <citation type="submission" date="2016-11" db="EMBL/GenBank/DDBJ databases">
        <authorList>
            <person name="Jaros S."/>
            <person name="Januszkiewicz K."/>
            <person name="Wedrychowicz H."/>
        </authorList>
    </citation>
    <scope>NUCLEOTIDE SEQUENCE [LARGE SCALE GENOMIC DNA]</scope>
    <source>
        <strain evidence="4 5">DSM 4740</strain>
    </source>
</reference>
<evidence type="ECO:0000313" key="5">
    <source>
        <dbReference type="Proteomes" id="UP000184123"/>
    </source>
</evidence>
<dbReference type="InterPro" id="IPR035965">
    <property type="entry name" value="PAS-like_dom_sf"/>
</dbReference>
<dbReference type="Pfam" id="PF08448">
    <property type="entry name" value="PAS_4"/>
    <property type="match status" value="1"/>
</dbReference>
<dbReference type="Pfam" id="PF00990">
    <property type="entry name" value="GGDEF"/>
    <property type="match status" value="1"/>
</dbReference>
<dbReference type="AlphaFoldDB" id="A0A1M7G4V7"/>
<dbReference type="Gene3D" id="3.20.20.450">
    <property type="entry name" value="EAL domain"/>
    <property type="match status" value="1"/>
</dbReference>
<dbReference type="SUPFAM" id="SSF55073">
    <property type="entry name" value="Nucleotide cyclase"/>
    <property type="match status" value="1"/>
</dbReference>
<evidence type="ECO:0000313" key="4">
    <source>
        <dbReference type="EMBL" id="SHM11310.1"/>
    </source>
</evidence>
<dbReference type="CDD" id="cd01948">
    <property type="entry name" value="EAL"/>
    <property type="match status" value="1"/>
</dbReference>
<dbReference type="PANTHER" id="PTHR33121">
    <property type="entry name" value="CYCLIC DI-GMP PHOSPHODIESTERASE PDEF"/>
    <property type="match status" value="1"/>
</dbReference>
<dbReference type="SUPFAM" id="SSF55785">
    <property type="entry name" value="PYP-like sensor domain (PAS domain)"/>
    <property type="match status" value="1"/>
</dbReference>
<keyword evidence="6" id="KW-1185">Reference proteome</keyword>
<dbReference type="Gene3D" id="3.30.70.270">
    <property type="match status" value="1"/>
</dbReference>
<organism evidence="4 5">
    <name type="scientific">Halomonas cupida</name>
    <dbReference type="NCBI Taxonomy" id="44933"/>
    <lineage>
        <taxon>Bacteria</taxon>
        <taxon>Pseudomonadati</taxon>
        <taxon>Pseudomonadota</taxon>
        <taxon>Gammaproteobacteria</taxon>
        <taxon>Oceanospirillales</taxon>
        <taxon>Halomonadaceae</taxon>
        <taxon>Halomonas</taxon>
    </lineage>
</organism>
<dbReference type="InterPro" id="IPR001633">
    <property type="entry name" value="EAL_dom"/>
</dbReference>
<dbReference type="PROSITE" id="PS50883">
    <property type="entry name" value="EAL"/>
    <property type="match status" value="1"/>
</dbReference>
<feature type="domain" description="GGDEF" evidence="2">
    <location>
        <begin position="179"/>
        <end position="312"/>
    </location>
</feature>
<dbReference type="STRING" id="44933.SAMN05660971_02191"/>
<dbReference type="Proteomes" id="UP000321726">
    <property type="component" value="Unassembled WGS sequence"/>
</dbReference>
<evidence type="ECO:0000313" key="6">
    <source>
        <dbReference type="Proteomes" id="UP000321726"/>
    </source>
</evidence>
<dbReference type="PANTHER" id="PTHR33121:SF70">
    <property type="entry name" value="SIGNALING PROTEIN YKOW"/>
    <property type="match status" value="1"/>
</dbReference>
<dbReference type="GO" id="GO:0071111">
    <property type="term" value="F:cyclic-guanylate-specific phosphodiesterase activity"/>
    <property type="evidence" value="ECO:0007669"/>
    <property type="project" value="InterPro"/>
</dbReference>
<dbReference type="EMBL" id="FRCA01000005">
    <property type="protein sequence ID" value="SHM11310.1"/>
    <property type="molecule type" value="Genomic_DNA"/>
</dbReference>
<dbReference type="CDD" id="cd01949">
    <property type="entry name" value="GGDEF"/>
    <property type="match status" value="1"/>
</dbReference>
<dbReference type="InterPro" id="IPR050706">
    <property type="entry name" value="Cyclic-di-GMP_PDE-like"/>
</dbReference>
<dbReference type="SMART" id="SM00052">
    <property type="entry name" value="EAL"/>
    <property type="match status" value="1"/>
</dbReference>
<sequence>MATEQNSTASPSSIVQALGQGNVAQHPVLVAGLVLDHMPVGMALVDAGDRLLWANDALINLACPSGGELGGRRLNELLRPVVHVVSEDDHLQGLEVSEEWQQAWLSVDDSSKPRPGLVSCVPFHQGRDVGICLLTFVDLDGETELLQELPVPEAGSLASAWVFEDRLNHAFERADRLGQSLAVMVVELSGMARVVAQQGAEMASRVSRRAGRRLASTLRRDDSLVQLDGHRFGVLVELPATPEGLSVVAERCLEALEPPFMLAGQATALIEPRIGIAMYPEDGEDAVQLVANAERALEATALGTHGFFDGSLQRLTEERQAFRHSLQEALMEPDRHFRLVYQPQLDLDSGECCGLEALVRWNHPQHGEIEPRVFVGMAEEMYLIDRLDRWVVQTVVEQRRRWCGRGHPLGDGQVAINIHPRMLDQNAFDGRPLDVFLRQLDDSLDWLTLEINGGGLFEDGERHSHLLRRITALGVHVAIDGLGNSPVDLLTLAILPVSVGKVAPETIQSLSLAPSSVRQSVAALVQCLQTLKLESVAVGVETTEQLEAVRELGLTRVQGNLMAEALDAEALESWFARQGRLAIA</sequence>
<dbReference type="Proteomes" id="UP000184123">
    <property type="component" value="Unassembled WGS sequence"/>
</dbReference>
<reference evidence="3 6" key="2">
    <citation type="submission" date="2019-07" db="EMBL/GenBank/DDBJ databases">
        <title>Whole genome shotgun sequence of Halomonas cupida NBRC 102219.</title>
        <authorList>
            <person name="Hosoyama A."/>
            <person name="Uohara A."/>
            <person name="Ohji S."/>
            <person name="Ichikawa N."/>
        </authorList>
    </citation>
    <scope>NUCLEOTIDE SEQUENCE [LARGE SCALE GENOMIC DNA]</scope>
    <source>
        <strain evidence="3 6">NBRC 102219</strain>
    </source>
</reference>